<evidence type="ECO:0000256" key="1">
    <source>
        <dbReference type="SAM" id="MobiDB-lite"/>
    </source>
</evidence>
<organism evidence="2 3">
    <name type="scientific">Phoxinus phoxinus</name>
    <name type="common">Eurasian minnow</name>
    <dbReference type="NCBI Taxonomy" id="58324"/>
    <lineage>
        <taxon>Eukaryota</taxon>
        <taxon>Metazoa</taxon>
        <taxon>Chordata</taxon>
        <taxon>Craniata</taxon>
        <taxon>Vertebrata</taxon>
        <taxon>Euteleostomi</taxon>
        <taxon>Actinopterygii</taxon>
        <taxon>Neopterygii</taxon>
        <taxon>Teleostei</taxon>
        <taxon>Ostariophysi</taxon>
        <taxon>Cypriniformes</taxon>
        <taxon>Leuciscidae</taxon>
        <taxon>Phoxininae</taxon>
        <taxon>Phoxinus</taxon>
    </lineage>
</organism>
<protein>
    <submittedName>
        <fullName evidence="2">Uncharacterized protein</fullName>
    </submittedName>
</protein>
<name>A0AAN9CDA9_9TELE</name>
<dbReference type="AlphaFoldDB" id="A0AAN9CDA9"/>
<keyword evidence="3" id="KW-1185">Reference proteome</keyword>
<gene>
    <name evidence="2" type="ORF">R3I93_019316</name>
</gene>
<evidence type="ECO:0000313" key="3">
    <source>
        <dbReference type="Proteomes" id="UP001364617"/>
    </source>
</evidence>
<dbReference type="Proteomes" id="UP001364617">
    <property type="component" value="Unassembled WGS sequence"/>
</dbReference>
<proteinExistence type="predicted"/>
<feature type="region of interest" description="Disordered" evidence="1">
    <location>
        <begin position="14"/>
        <end position="33"/>
    </location>
</feature>
<comment type="caution">
    <text evidence="2">The sequence shown here is derived from an EMBL/GenBank/DDBJ whole genome shotgun (WGS) entry which is preliminary data.</text>
</comment>
<evidence type="ECO:0000313" key="2">
    <source>
        <dbReference type="EMBL" id="KAK7129628.1"/>
    </source>
</evidence>
<accession>A0AAN9CDA9</accession>
<reference evidence="2 3" key="1">
    <citation type="submission" date="2024-02" db="EMBL/GenBank/DDBJ databases">
        <title>Chromosome-level genome assembly of the Eurasian Minnow (Phoxinus phoxinus).</title>
        <authorList>
            <person name="Oriowo T.O."/>
            <person name="Martin S."/>
            <person name="Stange M."/>
            <person name="Chrysostomakis Y."/>
            <person name="Brown T."/>
            <person name="Winkler S."/>
            <person name="Kukowka S."/>
            <person name="Myers E.W."/>
            <person name="Bohne A."/>
        </authorList>
    </citation>
    <scope>NUCLEOTIDE SEQUENCE [LARGE SCALE GENOMIC DNA]</scope>
    <source>
        <strain evidence="2">ZFMK-TIS-60720</strain>
        <tissue evidence="2">Whole Organism</tissue>
    </source>
</reference>
<sequence length="97" mass="10843">MFLSLARLSVCEGRRKSNGDAVPPRAHTAHGSHNTHYLYTDTAGKKLLKGARRRDMLVSDRVSTHEDFKPVVCHVCNTVVKPQDVLTHYGSWGTVEQ</sequence>
<dbReference type="EMBL" id="JAYKXH010000021">
    <property type="protein sequence ID" value="KAK7129628.1"/>
    <property type="molecule type" value="Genomic_DNA"/>
</dbReference>